<reference evidence="2" key="1">
    <citation type="journal article" date="2019" name="Int. J. Syst. Evol. Microbiol.">
        <title>The Global Catalogue of Microorganisms (GCM) 10K type strain sequencing project: providing services to taxonomists for standard genome sequencing and annotation.</title>
        <authorList>
            <consortium name="The Broad Institute Genomics Platform"/>
            <consortium name="The Broad Institute Genome Sequencing Center for Infectious Disease"/>
            <person name="Wu L."/>
            <person name="Ma J."/>
        </authorList>
    </citation>
    <scope>NUCLEOTIDE SEQUENCE [LARGE SCALE GENOMIC DNA]</scope>
    <source>
        <strain evidence="2">JCM 17442</strain>
    </source>
</reference>
<proteinExistence type="predicted"/>
<dbReference type="EMBL" id="BAABAU010000001">
    <property type="protein sequence ID" value="GAA4265433.1"/>
    <property type="molecule type" value="Genomic_DNA"/>
</dbReference>
<keyword evidence="2" id="KW-1185">Reference proteome</keyword>
<sequence>MPREITILSSTAHDLYAVAHAAEGIEGAASVREIDEGAAVQVLSEDGVDLLTVYAPRRIGTVGEVRRLLPNAPELALPTWWTDAYAPWSEEGEAGVSIALRLALAQDAVCLVED</sequence>
<protein>
    <submittedName>
        <fullName evidence="1">Uncharacterized protein</fullName>
    </submittedName>
</protein>
<evidence type="ECO:0000313" key="1">
    <source>
        <dbReference type="EMBL" id="GAA4265433.1"/>
    </source>
</evidence>
<name>A0ABP8DZL8_9MICO</name>
<accession>A0ABP8DZL8</accession>
<organism evidence="1 2">
    <name type="scientific">Frondihabitans peucedani</name>
    <dbReference type="NCBI Taxonomy" id="598626"/>
    <lineage>
        <taxon>Bacteria</taxon>
        <taxon>Bacillati</taxon>
        <taxon>Actinomycetota</taxon>
        <taxon>Actinomycetes</taxon>
        <taxon>Micrococcales</taxon>
        <taxon>Microbacteriaceae</taxon>
        <taxon>Frondihabitans</taxon>
    </lineage>
</organism>
<gene>
    <name evidence="1" type="ORF">GCM10022256_10450</name>
</gene>
<dbReference type="RefSeq" id="WP_344793963.1">
    <property type="nucleotide sequence ID" value="NZ_BAABAU010000001.1"/>
</dbReference>
<dbReference type="Proteomes" id="UP001501594">
    <property type="component" value="Unassembled WGS sequence"/>
</dbReference>
<comment type="caution">
    <text evidence="1">The sequence shown here is derived from an EMBL/GenBank/DDBJ whole genome shotgun (WGS) entry which is preliminary data.</text>
</comment>
<evidence type="ECO:0000313" key="2">
    <source>
        <dbReference type="Proteomes" id="UP001501594"/>
    </source>
</evidence>